<dbReference type="PIRSF" id="PIRSF001434">
    <property type="entry name" value="CGS"/>
    <property type="match status" value="1"/>
</dbReference>
<evidence type="ECO:0000256" key="1">
    <source>
        <dbReference type="ARBA" id="ARBA00001933"/>
    </source>
</evidence>
<dbReference type="PANTHER" id="PTHR11808:SF85">
    <property type="entry name" value="CYSTATHIONINE GAMMA-LYASE-RELATED"/>
    <property type="match status" value="1"/>
</dbReference>
<dbReference type="PANTHER" id="PTHR11808">
    <property type="entry name" value="TRANS-SULFURATION ENZYME FAMILY MEMBER"/>
    <property type="match status" value="1"/>
</dbReference>
<evidence type="ECO:0000256" key="3">
    <source>
        <dbReference type="RuleBase" id="RU362118"/>
    </source>
</evidence>
<keyword evidence="6" id="KW-1185">Reference proteome</keyword>
<dbReference type="EMBL" id="JAQFWP010000017">
    <property type="protein sequence ID" value="MDA2805117.1"/>
    <property type="molecule type" value="Genomic_DNA"/>
</dbReference>
<dbReference type="Gene3D" id="3.90.1150.10">
    <property type="entry name" value="Aspartate Aminotransferase, domain 1"/>
    <property type="match status" value="1"/>
</dbReference>
<proteinExistence type="inferred from homology"/>
<dbReference type="Proteomes" id="UP001165685">
    <property type="component" value="Unassembled WGS sequence"/>
</dbReference>
<dbReference type="Pfam" id="PF01053">
    <property type="entry name" value="Cys_Met_Meta_PP"/>
    <property type="match status" value="1"/>
</dbReference>
<evidence type="ECO:0000313" key="5">
    <source>
        <dbReference type="EMBL" id="MDA2805117.1"/>
    </source>
</evidence>
<evidence type="ECO:0000256" key="2">
    <source>
        <dbReference type="ARBA" id="ARBA00022898"/>
    </source>
</evidence>
<dbReference type="InterPro" id="IPR015421">
    <property type="entry name" value="PyrdxlP-dep_Trfase_major"/>
</dbReference>
<comment type="similarity">
    <text evidence="3">Belongs to the trans-sulfuration enzymes family.</text>
</comment>
<dbReference type="InterPro" id="IPR000277">
    <property type="entry name" value="Cys/Met-Metab_PyrdxlP-dep_enz"/>
</dbReference>
<protein>
    <submittedName>
        <fullName evidence="5">Aminotransferase class I/II-fold pyridoxal phosphate-dependent enzyme</fullName>
    </submittedName>
</protein>
<keyword evidence="5" id="KW-0808">Transferase</keyword>
<dbReference type="SUPFAM" id="SSF53383">
    <property type="entry name" value="PLP-dependent transferases"/>
    <property type="match status" value="1"/>
</dbReference>
<name>A0ABT4TKB8_9ACTN</name>
<feature type="region of interest" description="Disordered" evidence="4">
    <location>
        <begin position="1"/>
        <end position="29"/>
    </location>
</feature>
<evidence type="ECO:0000256" key="4">
    <source>
        <dbReference type="SAM" id="MobiDB-lite"/>
    </source>
</evidence>
<dbReference type="RefSeq" id="WP_270677764.1">
    <property type="nucleotide sequence ID" value="NZ_JAQFWP010000017.1"/>
</dbReference>
<keyword evidence="5" id="KW-0032">Aminotransferase</keyword>
<dbReference type="InterPro" id="IPR015422">
    <property type="entry name" value="PyrdxlP-dep_Trfase_small"/>
</dbReference>
<dbReference type="CDD" id="cd00614">
    <property type="entry name" value="CGS_like"/>
    <property type="match status" value="1"/>
</dbReference>
<gene>
    <name evidence="5" type="ORF">O4U47_11390</name>
</gene>
<sequence>MERTELDDATRSVHPPVSEPEGSTPLGAPLHLDHQFAFATAEALAGAFNGPDAAPLYGRYSNPTVRSLEHALADLERGAAATAYASGMGAINAVITALVGSGDHVITQRALYGGTHALFTDLEKRWGVQVDRVSGDDPEEVWALLRPNTRLLYLETIANPTTRVSDVPALAAVAREAGVPTAVDNTFATPLLFRPLDHGADIALHSTSKYLGGHGDAIGGAAVFADRGLHRRVWEHGVELGACASPFNAWLTLRGLRTLALRVPRHSANAAAIARRLADHPAVRSVAHPDLPDHPDRDRASRLLASGGGVLSFDLRGGRAAGAAFTEALQVASLAPSLGDVKTLAMAPASTSHHRLTAAELEAASITEGTVRIAVGIEDPDDLWADIERALAAV</sequence>
<dbReference type="InterPro" id="IPR015424">
    <property type="entry name" value="PyrdxlP-dep_Trfase"/>
</dbReference>
<accession>A0ABT4TKB8</accession>
<feature type="compositionally biased region" description="Basic and acidic residues" evidence="4">
    <location>
        <begin position="1"/>
        <end position="11"/>
    </location>
</feature>
<keyword evidence="2 3" id="KW-0663">Pyridoxal phosphate</keyword>
<organism evidence="5 6">
    <name type="scientific">Nocardiopsis suaedae</name>
    <dbReference type="NCBI Taxonomy" id="3018444"/>
    <lineage>
        <taxon>Bacteria</taxon>
        <taxon>Bacillati</taxon>
        <taxon>Actinomycetota</taxon>
        <taxon>Actinomycetes</taxon>
        <taxon>Streptosporangiales</taxon>
        <taxon>Nocardiopsidaceae</taxon>
        <taxon>Nocardiopsis</taxon>
    </lineage>
</organism>
<comment type="caution">
    <text evidence="5">The sequence shown here is derived from an EMBL/GenBank/DDBJ whole genome shotgun (WGS) entry which is preliminary data.</text>
</comment>
<dbReference type="GO" id="GO:0008483">
    <property type="term" value="F:transaminase activity"/>
    <property type="evidence" value="ECO:0007669"/>
    <property type="project" value="UniProtKB-KW"/>
</dbReference>
<evidence type="ECO:0000313" key="6">
    <source>
        <dbReference type="Proteomes" id="UP001165685"/>
    </source>
</evidence>
<reference evidence="5" key="1">
    <citation type="submission" date="2023-01" db="EMBL/GenBank/DDBJ databases">
        <title>Draft genome sequence of Nocardiopsis sp. LSu2-4 isolated from halophytes.</title>
        <authorList>
            <person name="Duangmal K."/>
            <person name="Chantavorakit T."/>
        </authorList>
    </citation>
    <scope>NUCLEOTIDE SEQUENCE</scope>
    <source>
        <strain evidence="5">LSu2-4</strain>
    </source>
</reference>
<comment type="cofactor">
    <cofactor evidence="1 3">
        <name>pyridoxal 5'-phosphate</name>
        <dbReference type="ChEBI" id="CHEBI:597326"/>
    </cofactor>
</comment>
<dbReference type="Gene3D" id="3.40.640.10">
    <property type="entry name" value="Type I PLP-dependent aspartate aminotransferase-like (Major domain)"/>
    <property type="match status" value="1"/>
</dbReference>